<keyword evidence="1" id="KW-0675">Receptor</keyword>
<dbReference type="Gene3D" id="3.30.450.20">
    <property type="entry name" value="PAS domain"/>
    <property type="match status" value="1"/>
</dbReference>
<evidence type="ECO:0000313" key="2">
    <source>
        <dbReference type="Proteomes" id="UP000253728"/>
    </source>
</evidence>
<dbReference type="STRING" id="732.ADJ80_02910"/>
<dbReference type="SMART" id="SM00091">
    <property type="entry name" value="PAS"/>
    <property type="match status" value="1"/>
</dbReference>
<dbReference type="SMART" id="SM00086">
    <property type="entry name" value="PAC"/>
    <property type="match status" value="1"/>
</dbReference>
<dbReference type="EMBL" id="UFSP01000005">
    <property type="protein sequence ID" value="SSZ30813.1"/>
    <property type="molecule type" value="Genomic_DNA"/>
</dbReference>
<dbReference type="InterPro" id="IPR000014">
    <property type="entry name" value="PAS"/>
</dbReference>
<dbReference type="InterPro" id="IPR013655">
    <property type="entry name" value="PAS_fold_3"/>
</dbReference>
<dbReference type="InterPro" id="IPR035965">
    <property type="entry name" value="PAS-like_dom_sf"/>
</dbReference>
<accession>A0A336N8X7</accession>
<sequence>MTEQIIPSDDVILKAVHDTLVISTTDLQGVITYANDLFCKLTGYSREELVGKPHNLVRHPSVPKEVYKDMWDTIQAGKIWTGVIPNVGKGGVIYVVDTTVQPIFDDAGKITGYISVRRVINDLMENFDAVELSKEVFDDYYDK</sequence>
<organism evidence="1 2">
    <name type="scientific">Aggregatibacter aphrophilus</name>
    <name type="common">Haemophilus aphrophilus</name>
    <dbReference type="NCBI Taxonomy" id="732"/>
    <lineage>
        <taxon>Bacteria</taxon>
        <taxon>Pseudomonadati</taxon>
        <taxon>Pseudomonadota</taxon>
        <taxon>Gammaproteobacteria</taxon>
        <taxon>Pasteurellales</taxon>
        <taxon>Pasteurellaceae</taxon>
        <taxon>Aggregatibacter</taxon>
    </lineage>
</organism>
<dbReference type="CDD" id="cd00130">
    <property type="entry name" value="PAS"/>
    <property type="match status" value="1"/>
</dbReference>
<name>A0A336N8X7_AGGAP</name>
<dbReference type="Proteomes" id="UP000253728">
    <property type="component" value="Unassembled WGS sequence"/>
</dbReference>
<proteinExistence type="predicted"/>
<dbReference type="SUPFAM" id="SSF55785">
    <property type="entry name" value="PYP-like sensor domain (PAS domain)"/>
    <property type="match status" value="1"/>
</dbReference>
<evidence type="ECO:0000313" key="1">
    <source>
        <dbReference type="EMBL" id="SSZ30813.1"/>
    </source>
</evidence>
<protein>
    <submittedName>
        <fullName evidence="1">Aerotaxis receptor</fullName>
    </submittedName>
</protein>
<dbReference type="InterPro" id="IPR001610">
    <property type="entry name" value="PAC"/>
</dbReference>
<dbReference type="NCBIfam" id="TIGR00229">
    <property type="entry name" value="sensory_box"/>
    <property type="match status" value="1"/>
</dbReference>
<dbReference type="AlphaFoldDB" id="A0A336N8X7"/>
<dbReference type="Pfam" id="PF08447">
    <property type="entry name" value="PAS_3"/>
    <property type="match status" value="1"/>
</dbReference>
<reference evidence="1 2" key="1">
    <citation type="submission" date="2018-06" db="EMBL/GenBank/DDBJ databases">
        <authorList>
            <consortium name="Pathogen Informatics"/>
            <person name="Doyle S."/>
        </authorList>
    </citation>
    <scope>NUCLEOTIDE SEQUENCE [LARGE SCALE GENOMIC DNA]</scope>
    <source>
        <strain evidence="1 2">NCTC5908</strain>
    </source>
</reference>
<dbReference type="GeneID" id="49635698"/>
<gene>
    <name evidence="1" type="primary">aer</name>
    <name evidence="1" type="ORF">NCTC5908_02654</name>
</gene>
<dbReference type="PROSITE" id="PS50112">
    <property type="entry name" value="PAS"/>
    <property type="match status" value="1"/>
</dbReference>
<dbReference type="RefSeq" id="WP_005704641.1">
    <property type="nucleotide sequence ID" value="NZ_CAUUMV010000010.1"/>
</dbReference>